<dbReference type="EMBL" id="KQ087215">
    <property type="protein sequence ID" value="KLT41639.1"/>
    <property type="molecule type" value="Genomic_DNA"/>
</dbReference>
<proteinExistence type="predicted"/>
<keyword evidence="3" id="KW-1185">Reference proteome</keyword>
<dbReference type="AlphaFoldDB" id="A0A0J1B1Z2"/>
<dbReference type="GeneID" id="28984072"/>
<evidence type="ECO:0000256" key="1">
    <source>
        <dbReference type="SAM" id="MobiDB-lite"/>
    </source>
</evidence>
<dbReference type="Proteomes" id="UP000053611">
    <property type="component" value="Unassembled WGS sequence"/>
</dbReference>
<protein>
    <submittedName>
        <fullName evidence="2">Uncharacterized protein</fullName>
    </submittedName>
</protein>
<dbReference type="RefSeq" id="XP_018278130.1">
    <property type="nucleotide sequence ID" value="XM_018423469.1"/>
</dbReference>
<feature type="compositionally biased region" description="Basic and acidic residues" evidence="1">
    <location>
        <begin position="53"/>
        <end position="62"/>
    </location>
</feature>
<gene>
    <name evidence="2" type="ORF">CC85DRAFT_286292</name>
</gene>
<feature type="compositionally biased region" description="Low complexity" evidence="1">
    <location>
        <begin position="99"/>
        <end position="113"/>
    </location>
</feature>
<organism evidence="2 3">
    <name type="scientific">Cutaneotrichosporon oleaginosum</name>
    <dbReference type="NCBI Taxonomy" id="879819"/>
    <lineage>
        <taxon>Eukaryota</taxon>
        <taxon>Fungi</taxon>
        <taxon>Dikarya</taxon>
        <taxon>Basidiomycota</taxon>
        <taxon>Agaricomycotina</taxon>
        <taxon>Tremellomycetes</taxon>
        <taxon>Trichosporonales</taxon>
        <taxon>Trichosporonaceae</taxon>
        <taxon>Cutaneotrichosporon</taxon>
    </lineage>
</organism>
<feature type="region of interest" description="Disordered" evidence="1">
    <location>
        <begin position="1"/>
        <end position="62"/>
    </location>
</feature>
<evidence type="ECO:0000313" key="2">
    <source>
        <dbReference type="EMBL" id="KLT41639.1"/>
    </source>
</evidence>
<feature type="region of interest" description="Disordered" evidence="1">
    <location>
        <begin position="99"/>
        <end position="123"/>
    </location>
</feature>
<evidence type="ECO:0000313" key="3">
    <source>
        <dbReference type="Proteomes" id="UP000053611"/>
    </source>
</evidence>
<reference evidence="2 3" key="1">
    <citation type="submission" date="2015-03" db="EMBL/GenBank/DDBJ databases">
        <title>Genomics and transcriptomics of the oil-accumulating basidiomycete yeast T. oleaginosus allow insights into substrate utilization and the diverse evolutionary trajectories of mating systems in fungi.</title>
        <authorList>
            <consortium name="DOE Joint Genome Institute"/>
            <person name="Kourist R."/>
            <person name="Kracht O."/>
            <person name="Bracharz F."/>
            <person name="Lipzen A."/>
            <person name="Nolan M."/>
            <person name="Ohm R."/>
            <person name="Grigoriev I."/>
            <person name="Sun S."/>
            <person name="Heitman J."/>
            <person name="Bruck T."/>
            <person name="Nowrousian M."/>
        </authorList>
    </citation>
    <scope>NUCLEOTIDE SEQUENCE [LARGE SCALE GENOMIC DNA]</scope>
    <source>
        <strain evidence="2 3">IBC0246</strain>
    </source>
</reference>
<dbReference type="OrthoDB" id="2124108at2759"/>
<name>A0A0J1B1Z2_9TREE</name>
<accession>A0A0J1B1Z2</accession>
<sequence length="321" mass="33804">MDTPDLPGIHSAATSTGGTPAPPSPRSSAPSPAPAESKGDARARRIAAAVVRSRTEYKPEHAYTERGWFLTTDHAGASKKDRQHVEYAATYRALVPSFLSPSPSPSSPSSSTPAPDPSVKEEAARALSDLLAVSKPPRELTTTAIRAAVLAGRIPEAAQLARDARPHWRANVGLAVEASAALAAAGDVAESTHPLLFTMAYALHHPVLVALGAQLRLLHAPEVDGLREAVDALAVSRAWAFTPLFGGERGVPRPVERGGELRAALGATPPEEIAGALGMEDAEERRLLVAALRRMEGALGRQMDEAEAIPGERVERGVREL</sequence>